<dbReference type="Proteomes" id="UP001050975">
    <property type="component" value="Unassembled WGS sequence"/>
</dbReference>
<accession>A0AAV3WI41</accession>
<name>A0AAV3WI41_9CYAN</name>
<dbReference type="RefSeq" id="WP_226583669.1">
    <property type="nucleotide sequence ID" value="NZ_BLAY01000056.1"/>
</dbReference>
<evidence type="ECO:0000313" key="1">
    <source>
        <dbReference type="EMBL" id="GET38964.1"/>
    </source>
</evidence>
<reference evidence="1" key="1">
    <citation type="submission" date="2019-10" db="EMBL/GenBank/DDBJ databases">
        <title>Draft genome sequece of Microseira wollei NIES-4236.</title>
        <authorList>
            <person name="Yamaguchi H."/>
            <person name="Suzuki S."/>
            <person name="Kawachi M."/>
        </authorList>
    </citation>
    <scope>NUCLEOTIDE SEQUENCE</scope>
    <source>
        <strain evidence="1">NIES-4236</strain>
    </source>
</reference>
<sequence length="179" mass="19979">MNATALAKRSTPIQSRIVSSTPGRMRLKVGHQHRNSQALEPITQALKSQLGIYDVRTNTHTGSITIMHATEHLSGEDIYAMLRDLGVIFADIAGGRSEVASNITSAVYDLNRRVRKGTNGVVDLRILMPLALGALSIRQLLVKGLQLDIIPWYVLAWYSFDSFIKLHYTSEPQPRRENQ</sequence>
<dbReference type="AlphaFoldDB" id="A0AAV3WI41"/>
<evidence type="ECO:0008006" key="3">
    <source>
        <dbReference type="Google" id="ProtNLM"/>
    </source>
</evidence>
<proteinExistence type="predicted"/>
<dbReference type="EMBL" id="BLAY01000056">
    <property type="protein sequence ID" value="GET38964.1"/>
    <property type="molecule type" value="Genomic_DNA"/>
</dbReference>
<evidence type="ECO:0000313" key="2">
    <source>
        <dbReference type="Proteomes" id="UP001050975"/>
    </source>
</evidence>
<organism evidence="1 2">
    <name type="scientific">Microseira wollei NIES-4236</name>
    <dbReference type="NCBI Taxonomy" id="2530354"/>
    <lineage>
        <taxon>Bacteria</taxon>
        <taxon>Bacillati</taxon>
        <taxon>Cyanobacteriota</taxon>
        <taxon>Cyanophyceae</taxon>
        <taxon>Oscillatoriophycideae</taxon>
        <taxon>Aerosakkonematales</taxon>
        <taxon>Aerosakkonemataceae</taxon>
        <taxon>Microseira</taxon>
    </lineage>
</organism>
<keyword evidence="2" id="KW-1185">Reference proteome</keyword>
<comment type="caution">
    <text evidence="1">The sequence shown here is derived from an EMBL/GenBank/DDBJ whole genome shotgun (WGS) entry which is preliminary data.</text>
</comment>
<gene>
    <name evidence="1" type="ORF">MiSe_37240</name>
</gene>
<protein>
    <recommendedName>
        <fullName evidence="3">HMA domain-containing protein</fullName>
    </recommendedName>
</protein>
<dbReference type="Pfam" id="PF19991">
    <property type="entry name" value="HMA_2"/>
    <property type="match status" value="1"/>
</dbReference>